<dbReference type="STRING" id="1144748.KS2013_638"/>
<accession>A0A1B3B993</accession>
<evidence type="ECO:0000256" key="8">
    <source>
        <dbReference type="SAM" id="Phobius"/>
    </source>
</evidence>
<evidence type="ECO:0000256" key="7">
    <source>
        <dbReference type="ARBA" id="ARBA00023136"/>
    </source>
</evidence>
<evidence type="ECO:0000256" key="3">
    <source>
        <dbReference type="ARBA" id="ARBA00022475"/>
    </source>
</evidence>
<dbReference type="AlphaFoldDB" id="A0A1B3B993"/>
<name>A0A1B3B993_9GAMM</name>
<gene>
    <name evidence="9" type="ORF">KS2013_638</name>
</gene>
<sequence length="359" mass="39491">MSDKPVKFYGKDKEHQKAEKLLQEQNLGDDGGIKYHLAIDEASDRETDDSASLKKQSKGGFLRRLFWPALSAFVITAAGYEAIQFINSLMSTHWLLGSAVGVLAGAAVISGGYMLIKGWQAKYRFKKRRQQQVRFEEIQQKNSYGKAAAPLNELTLEIGQYVDMKGLKQKYQRQKQQVHNDKELIQIYSDTVLKGLDKIALDAITKHATEAAAMVAISPLAIGDMALVAWRGSKMIEEVSQIYGCPQTALSRFEMTKKIFKNMMLAGASDLVADASVEFLGKGLTATISTKAAQGIGVGMLIARMGLQNMQLCRPVAFSDDNKPRLGDIRKSIYSKVAGLIKSISTSGKSVEKKTQGKL</sequence>
<evidence type="ECO:0000256" key="2">
    <source>
        <dbReference type="ARBA" id="ARBA00008255"/>
    </source>
</evidence>
<keyword evidence="3" id="KW-1003">Cell membrane</keyword>
<keyword evidence="4" id="KW-0997">Cell inner membrane</keyword>
<dbReference type="PANTHER" id="PTHR39342">
    <property type="entry name" value="UPF0283 MEMBRANE PROTEIN YCJF"/>
    <property type="match status" value="1"/>
</dbReference>
<dbReference type="InterPro" id="IPR021147">
    <property type="entry name" value="DUF697"/>
</dbReference>
<dbReference type="InterPro" id="IPR006507">
    <property type="entry name" value="UPF0283"/>
</dbReference>
<dbReference type="GO" id="GO:0005886">
    <property type="term" value="C:plasma membrane"/>
    <property type="evidence" value="ECO:0007669"/>
    <property type="project" value="UniProtKB-SubCell"/>
</dbReference>
<reference evidence="10" key="1">
    <citation type="submission" date="2015-08" db="EMBL/GenBank/DDBJ databases">
        <authorList>
            <person name="Kim K.M."/>
        </authorList>
    </citation>
    <scope>NUCLEOTIDE SEQUENCE [LARGE SCALE GENOMIC DNA]</scope>
    <source>
        <strain evidence="10">KCTC 23892</strain>
    </source>
</reference>
<dbReference type="RefSeq" id="WP_068989655.1">
    <property type="nucleotide sequence ID" value="NZ_CP012418.1"/>
</dbReference>
<evidence type="ECO:0000256" key="5">
    <source>
        <dbReference type="ARBA" id="ARBA00022692"/>
    </source>
</evidence>
<keyword evidence="5 8" id="KW-0812">Transmembrane</keyword>
<protein>
    <recommendedName>
        <fullName evidence="11">TIGR01620 family protein</fullName>
    </recommendedName>
</protein>
<keyword evidence="6 8" id="KW-1133">Transmembrane helix</keyword>
<dbReference type="Pfam" id="PF05128">
    <property type="entry name" value="DUF697"/>
    <property type="match status" value="1"/>
</dbReference>
<proteinExistence type="inferred from homology"/>
<dbReference type="EMBL" id="CP012418">
    <property type="protein sequence ID" value="AOE49362.1"/>
    <property type="molecule type" value="Genomic_DNA"/>
</dbReference>
<evidence type="ECO:0008006" key="11">
    <source>
        <dbReference type="Google" id="ProtNLM"/>
    </source>
</evidence>
<dbReference type="PANTHER" id="PTHR39342:SF1">
    <property type="entry name" value="UPF0283 MEMBRANE PROTEIN YCJF"/>
    <property type="match status" value="1"/>
</dbReference>
<evidence type="ECO:0000256" key="4">
    <source>
        <dbReference type="ARBA" id="ARBA00022519"/>
    </source>
</evidence>
<evidence type="ECO:0000256" key="1">
    <source>
        <dbReference type="ARBA" id="ARBA00004429"/>
    </source>
</evidence>
<keyword evidence="10" id="KW-1185">Reference proteome</keyword>
<evidence type="ECO:0000313" key="9">
    <source>
        <dbReference type="EMBL" id="AOE49362.1"/>
    </source>
</evidence>
<comment type="similarity">
    <text evidence="2">Belongs to the UPF0283 family.</text>
</comment>
<feature type="transmembrane region" description="Helical" evidence="8">
    <location>
        <begin position="95"/>
        <end position="116"/>
    </location>
</feature>
<keyword evidence="7 8" id="KW-0472">Membrane</keyword>
<dbReference type="KEGG" id="ksd:KS2013_638"/>
<dbReference type="NCBIfam" id="TIGR01620">
    <property type="entry name" value="hyp_HI0043"/>
    <property type="match status" value="1"/>
</dbReference>
<evidence type="ECO:0000313" key="10">
    <source>
        <dbReference type="Proteomes" id="UP000094147"/>
    </source>
</evidence>
<dbReference type="Proteomes" id="UP000094147">
    <property type="component" value="Chromosome"/>
</dbReference>
<feature type="transmembrane region" description="Helical" evidence="8">
    <location>
        <begin position="65"/>
        <end position="83"/>
    </location>
</feature>
<comment type="subcellular location">
    <subcellularLocation>
        <location evidence="1">Cell inner membrane</location>
        <topology evidence="1">Multi-pass membrane protein</topology>
    </subcellularLocation>
</comment>
<dbReference type="OrthoDB" id="958025at2"/>
<evidence type="ECO:0000256" key="6">
    <source>
        <dbReference type="ARBA" id="ARBA00022989"/>
    </source>
</evidence>
<organism evidence="9 10">
    <name type="scientific">Kangiella sediminilitoris</name>
    <dbReference type="NCBI Taxonomy" id="1144748"/>
    <lineage>
        <taxon>Bacteria</taxon>
        <taxon>Pseudomonadati</taxon>
        <taxon>Pseudomonadota</taxon>
        <taxon>Gammaproteobacteria</taxon>
        <taxon>Kangiellales</taxon>
        <taxon>Kangiellaceae</taxon>
        <taxon>Kangiella</taxon>
    </lineage>
</organism>